<dbReference type="EMBL" id="CP011451">
    <property type="protein sequence ID" value="AKH38882.1"/>
    <property type="molecule type" value="Genomic_DNA"/>
</dbReference>
<name>A0A0F7KJD9_9PROT</name>
<evidence type="ECO:0000313" key="4">
    <source>
        <dbReference type="Proteomes" id="UP000034156"/>
    </source>
</evidence>
<accession>A0A0F7KJD9</accession>
<gene>
    <name evidence="1" type="ORF">AAW31_15490</name>
    <name evidence="3" type="ORF">BCL69_100762</name>
    <name evidence="2" type="ORF">SAMN05421882_1001141</name>
</gene>
<evidence type="ECO:0000313" key="1">
    <source>
        <dbReference type="EMBL" id="AKH38882.1"/>
    </source>
</evidence>
<dbReference type="EMBL" id="VNHT01000007">
    <property type="protein sequence ID" value="TYP91901.1"/>
    <property type="molecule type" value="Genomic_DNA"/>
</dbReference>
<dbReference type="RefSeq" id="WP_046850916.1">
    <property type="nucleotide sequence ID" value="NZ_CP011451.1"/>
</dbReference>
<dbReference type="Proteomes" id="UP000183454">
    <property type="component" value="Unassembled WGS sequence"/>
</dbReference>
<dbReference type="EMBL" id="FNNH01000001">
    <property type="protein sequence ID" value="SDW00202.1"/>
    <property type="molecule type" value="Genomic_DNA"/>
</dbReference>
<keyword evidence="4" id="KW-1185">Reference proteome</keyword>
<evidence type="ECO:0000313" key="2">
    <source>
        <dbReference type="EMBL" id="SDW00202.1"/>
    </source>
</evidence>
<protein>
    <submittedName>
        <fullName evidence="1">2-oxoisovalerate dehydrogenase</fullName>
    </submittedName>
</protein>
<evidence type="ECO:0000313" key="6">
    <source>
        <dbReference type="Proteomes" id="UP000324176"/>
    </source>
</evidence>
<dbReference type="KEGG" id="nco:AAW31_15490"/>
<organism evidence="1 4">
    <name type="scientific">Nitrosomonas communis</name>
    <dbReference type="NCBI Taxonomy" id="44574"/>
    <lineage>
        <taxon>Bacteria</taxon>
        <taxon>Pseudomonadati</taxon>
        <taxon>Pseudomonadota</taxon>
        <taxon>Betaproteobacteria</taxon>
        <taxon>Nitrosomonadales</taxon>
        <taxon>Nitrosomonadaceae</taxon>
        <taxon>Nitrosomonas</taxon>
    </lineage>
</organism>
<evidence type="ECO:0000313" key="5">
    <source>
        <dbReference type="Proteomes" id="UP000183454"/>
    </source>
</evidence>
<dbReference type="OrthoDB" id="9805307at2"/>
<reference evidence="3 6" key="4">
    <citation type="submission" date="2019-07" db="EMBL/GenBank/DDBJ databases">
        <title>Active sludge and wastewater microbial communities from Klosterneuburg, Austria.</title>
        <authorList>
            <person name="Wagner M."/>
        </authorList>
    </citation>
    <scope>NUCLEOTIDE SEQUENCE [LARGE SCALE GENOMIC DNA]</scope>
    <source>
        <strain evidence="3 6">Nm2</strain>
    </source>
</reference>
<sequence length="68" mass="7752">MNEILFLVEEAPEGGYTARALDESIFSEADDLDSLHQQVRDAVHCHFDEGKAPEIIRLHFVREEVIQA</sequence>
<evidence type="ECO:0000313" key="3">
    <source>
        <dbReference type="EMBL" id="TYP91901.1"/>
    </source>
</evidence>
<dbReference type="Proteomes" id="UP000034156">
    <property type="component" value="Chromosome"/>
</dbReference>
<reference evidence="4" key="1">
    <citation type="submission" date="2015-05" db="EMBL/GenBank/DDBJ databases">
        <title>Draft genome of Nitrosomonas communis strain Nm2.</title>
        <authorList>
            <person name="Kozlowski J.A."/>
            <person name="Kits K.D."/>
            <person name="Stein L.Y."/>
        </authorList>
    </citation>
    <scope>NUCLEOTIDE SEQUENCE [LARGE SCALE GENOMIC DNA]</scope>
    <source>
        <strain evidence="4">Nm2</strain>
    </source>
</reference>
<dbReference type="Proteomes" id="UP000324176">
    <property type="component" value="Unassembled WGS sequence"/>
</dbReference>
<reference evidence="1 4" key="2">
    <citation type="journal article" date="2016" name="Genome Announc.">
        <title>Genome Sequence of Nitrosomonas communis Strain Nm2, a Mesophilic Ammonia-Oxidizing Bacterium Isolated from Mediterranean Soil.</title>
        <authorList>
            <person name="Kozlowski J.A."/>
            <person name="Kits K.D."/>
            <person name="Stein L.Y."/>
        </authorList>
    </citation>
    <scope>NUCLEOTIDE SEQUENCE [LARGE SCALE GENOMIC DNA]</scope>
    <source>
        <strain evidence="1 4">Nm2</strain>
    </source>
</reference>
<dbReference type="AlphaFoldDB" id="A0A0F7KJD9"/>
<proteinExistence type="predicted"/>
<dbReference type="PATRIC" id="fig|44574.3.peg.3755"/>
<reference evidence="2 5" key="3">
    <citation type="submission" date="2016-10" db="EMBL/GenBank/DDBJ databases">
        <authorList>
            <person name="de Groot N.N."/>
        </authorList>
    </citation>
    <scope>NUCLEOTIDE SEQUENCE [LARGE SCALE GENOMIC DNA]</scope>
    <source>
        <strain evidence="2 5">Nm110</strain>
    </source>
</reference>